<feature type="domain" description="PAS" evidence="9">
    <location>
        <begin position="15"/>
        <end position="82"/>
    </location>
</feature>
<evidence type="ECO:0000256" key="6">
    <source>
        <dbReference type="ARBA" id="ARBA00022741"/>
    </source>
</evidence>
<accession>A0A178XJ04</accession>
<dbReference type="AlphaFoldDB" id="A0A178XJ04"/>
<dbReference type="InterPro" id="IPR036890">
    <property type="entry name" value="HATPase_C_sf"/>
</dbReference>
<evidence type="ECO:0000256" key="2">
    <source>
        <dbReference type="ARBA" id="ARBA00012438"/>
    </source>
</evidence>
<dbReference type="STRING" id="1472378.AU381_26170"/>
<sequence length="332" mass="36670">MNLEDLYRLLRNGHVEAQGIIDTVPDPLLVLDQNLCVRTASRAFFTFFKVDRDETIGQHIYDLGDRQWDIPELRRLLEEVIPKSTAVVDYEVEHDFPSIGRRTMLVSARRLFHPDNNSRTLLLSIVDATERRQHEAEKDVLLGELRHRMKNLLGLVQAIARQTTAAGRSGEEYRDAFLGRFNALVQAHEAAYAQEGEADLQEVLERTLEPYSAGPTGVLVESGPAVPLASKQIMTLSLILHELATNAIKYGALSIPEGQVRVRWAVAEASAPHLRLVWQESGGPAVAPPASSGFGTQLIEFAVSRELGGRVELNYQPAGLVVEIVAPLGSVS</sequence>
<dbReference type="Pfam" id="PF08448">
    <property type="entry name" value="PAS_4"/>
    <property type="match status" value="1"/>
</dbReference>
<dbReference type="GO" id="GO:0005524">
    <property type="term" value="F:ATP binding"/>
    <property type="evidence" value="ECO:0007669"/>
    <property type="project" value="UniProtKB-KW"/>
</dbReference>
<feature type="domain" description="Signal transduction histidine kinase HWE region" evidence="10">
    <location>
        <begin position="144"/>
        <end position="225"/>
    </location>
</feature>
<keyword evidence="5" id="KW-0808">Transferase</keyword>
<evidence type="ECO:0000313" key="12">
    <source>
        <dbReference type="Proteomes" id="UP000094025"/>
    </source>
</evidence>
<name>A0A178XJ04_9HYPH</name>
<evidence type="ECO:0000256" key="8">
    <source>
        <dbReference type="ARBA" id="ARBA00022840"/>
    </source>
</evidence>
<keyword evidence="7 11" id="KW-0418">Kinase</keyword>
<dbReference type="InterPro" id="IPR000014">
    <property type="entry name" value="PAS"/>
</dbReference>
<reference evidence="11 12" key="1">
    <citation type="journal article" date="2016" name="Int. J. Syst. Evol. Microbiol.">
        <title>Ensifer glycinis sp. nov., an novel rhizobial species associated with Glycine spp.</title>
        <authorList>
            <person name="Yan H."/>
            <person name="Yan J."/>
            <person name="Sui X.H."/>
            <person name="Wang E.T."/>
            <person name="Chen W.X."/>
            <person name="Zhang X.X."/>
            <person name="Chen W.F."/>
        </authorList>
    </citation>
    <scope>NUCLEOTIDE SEQUENCE [LARGE SCALE GENOMIC DNA]</scope>
    <source>
        <strain evidence="11 12">CCBAU 23380</strain>
    </source>
</reference>
<dbReference type="Gene3D" id="3.30.450.20">
    <property type="entry name" value="PAS domain"/>
    <property type="match status" value="1"/>
</dbReference>
<keyword evidence="6" id="KW-0547">Nucleotide-binding</keyword>
<comment type="caution">
    <text evidence="11">The sequence shown here is derived from an EMBL/GenBank/DDBJ whole genome shotgun (WGS) entry which is preliminary data.</text>
</comment>
<dbReference type="CDD" id="cd00130">
    <property type="entry name" value="PAS"/>
    <property type="match status" value="1"/>
</dbReference>
<evidence type="ECO:0000313" key="11">
    <source>
        <dbReference type="EMBL" id="OAP35230.1"/>
    </source>
</evidence>
<evidence type="ECO:0000256" key="7">
    <source>
        <dbReference type="ARBA" id="ARBA00022777"/>
    </source>
</evidence>
<keyword evidence="4" id="KW-0597">Phosphoprotein</keyword>
<evidence type="ECO:0000256" key="4">
    <source>
        <dbReference type="ARBA" id="ARBA00022553"/>
    </source>
</evidence>
<comment type="catalytic activity">
    <reaction evidence="1">
        <text>ATP + protein L-histidine = ADP + protein N-phospho-L-histidine.</text>
        <dbReference type="EC" id="2.7.13.3"/>
    </reaction>
</comment>
<evidence type="ECO:0000259" key="10">
    <source>
        <dbReference type="SMART" id="SM00911"/>
    </source>
</evidence>
<dbReference type="PANTHER" id="PTHR41523:SF8">
    <property type="entry name" value="ETHYLENE RESPONSE SENSOR PROTEIN"/>
    <property type="match status" value="1"/>
</dbReference>
<evidence type="ECO:0000256" key="3">
    <source>
        <dbReference type="ARBA" id="ARBA00021740"/>
    </source>
</evidence>
<evidence type="ECO:0000256" key="5">
    <source>
        <dbReference type="ARBA" id="ARBA00022679"/>
    </source>
</evidence>
<gene>
    <name evidence="11" type="ORF">AU381_26170</name>
</gene>
<dbReference type="PANTHER" id="PTHR41523">
    <property type="entry name" value="TWO-COMPONENT SYSTEM SENSOR PROTEIN"/>
    <property type="match status" value="1"/>
</dbReference>
<dbReference type="EC" id="2.7.13.3" evidence="2"/>
<evidence type="ECO:0000256" key="1">
    <source>
        <dbReference type="ARBA" id="ARBA00000085"/>
    </source>
</evidence>
<evidence type="ECO:0000259" key="9">
    <source>
        <dbReference type="SMART" id="SM00091"/>
    </source>
</evidence>
<proteinExistence type="predicted"/>
<dbReference type="GO" id="GO:0004673">
    <property type="term" value="F:protein histidine kinase activity"/>
    <property type="evidence" value="ECO:0007669"/>
    <property type="project" value="UniProtKB-EC"/>
</dbReference>
<dbReference type="SUPFAM" id="SSF55874">
    <property type="entry name" value="ATPase domain of HSP90 chaperone/DNA topoisomerase II/histidine kinase"/>
    <property type="match status" value="1"/>
</dbReference>
<dbReference type="EMBL" id="LPUX01000067">
    <property type="protein sequence ID" value="OAP35230.1"/>
    <property type="molecule type" value="Genomic_DNA"/>
</dbReference>
<keyword evidence="12" id="KW-1185">Reference proteome</keyword>
<dbReference type="OrthoDB" id="7297573at2"/>
<dbReference type="SUPFAM" id="SSF55785">
    <property type="entry name" value="PYP-like sensor domain (PAS domain)"/>
    <property type="match status" value="1"/>
</dbReference>
<dbReference type="InterPro" id="IPR013656">
    <property type="entry name" value="PAS_4"/>
</dbReference>
<dbReference type="Gene3D" id="3.30.565.10">
    <property type="entry name" value="Histidine kinase-like ATPase, C-terminal domain"/>
    <property type="match status" value="1"/>
</dbReference>
<dbReference type="Proteomes" id="UP000094025">
    <property type="component" value="Unassembled WGS sequence"/>
</dbReference>
<keyword evidence="8" id="KW-0067">ATP-binding</keyword>
<dbReference type="InterPro" id="IPR035965">
    <property type="entry name" value="PAS-like_dom_sf"/>
</dbReference>
<dbReference type="RefSeq" id="WP_064244466.1">
    <property type="nucleotide sequence ID" value="NZ_LPUX01000067.1"/>
</dbReference>
<dbReference type="Pfam" id="PF07536">
    <property type="entry name" value="HWE_HK"/>
    <property type="match status" value="1"/>
</dbReference>
<organism evidence="11 12">
    <name type="scientific">Sinorhizobium glycinis</name>
    <dbReference type="NCBI Taxonomy" id="1472378"/>
    <lineage>
        <taxon>Bacteria</taxon>
        <taxon>Pseudomonadati</taxon>
        <taxon>Pseudomonadota</taxon>
        <taxon>Alphaproteobacteria</taxon>
        <taxon>Hyphomicrobiales</taxon>
        <taxon>Rhizobiaceae</taxon>
        <taxon>Sinorhizobium/Ensifer group</taxon>
        <taxon>Sinorhizobium</taxon>
    </lineage>
</organism>
<dbReference type="SMART" id="SM00911">
    <property type="entry name" value="HWE_HK"/>
    <property type="match status" value="1"/>
</dbReference>
<dbReference type="SMART" id="SM00091">
    <property type="entry name" value="PAS"/>
    <property type="match status" value="1"/>
</dbReference>
<protein>
    <recommendedName>
        <fullName evidence="3">Blue-light-activated histidine kinase</fullName>
        <ecNumber evidence="2">2.7.13.3</ecNumber>
    </recommendedName>
</protein>
<dbReference type="InterPro" id="IPR011102">
    <property type="entry name" value="Sig_transdc_His_kinase_HWE"/>
</dbReference>